<organism evidence="2 3">
    <name type="scientific">Cohaesibacter gelatinilyticus</name>
    <dbReference type="NCBI Taxonomy" id="372072"/>
    <lineage>
        <taxon>Bacteria</taxon>
        <taxon>Pseudomonadati</taxon>
        <taxon>Pseudomonadota</taxon>
        <taxon>Alphaproteobacteria</taxon>
        <taxon>Hyphomicrobiales</taxon>
        <taxon>Cohaesibacteraceae</taxon>
    </lineage>
</organism>
<dbReference type="Gene3D" id="3.40.1260.10">
    <property type="entry name" value="DsrEFH-like"/>
    <property type="match status" value="1"/>
</dbReference>
<sequence length="148" mass="15197">MNAFKSIAATLMAGAALLVATGASLAEDAKANIVTVISSSDVQTQGMALILSLQSKAKDADVRILLCDKAGDLALKETPKVEALKGANATPAMLLQKAVGAGIPAEVCALYLPNKGLKPEALMDGIGVAKPPVMADYLVAENTRLMTF</sequence>
<keyword evidence="3" id="KW-1185">Reference proteome</keyword>
<keyword evidence="1" id="KW-0732">Signal</keyword>
<evidence type="ECO:0000313" key="2">
    <source>
        <dbReference type="EMBL" id="SNZ21641.1"/>
    </source>
</evidence>
<dbReference type="AlphaFoldDB" id="A0A285PNZ3"/>
<accession>A0A285PNZ3</accession>
<dbReference type="RefSeq" id="WP_097156019.1">
    <property type="nucleotide sequence ID" value="NZ_OBEL01000010.1"/>
</dbReference>
<reference evidence="2 3" key="1">
    <citation type="submission" date="2017-09" db="EMBL/GenBank/DDBJ databases">
        <authorList>
            <person name="Ehlers B."/>
            <person name="Leendertz F.H."/>
        </authorList>
    </citation>
    <scope>NUCLEOTIDE SEQUENCE [LARGE SCALE GENOMIC DNA]</scope>
    <source>
        <strain evidence="2 3">DSM 18289</strain>
    </source>
</reference>
<protein>
    <recommendedName>
        <fullName evidence="4">DsrE/DsrF-like family protein</fullName>
    </recommendedName>
</protein>
<gene>
    <name evidence="2" type="ORF">SAMN06265368_4766</name>
</gene>
<dbReference type="Proteomes" id="UP000219439">
    <property type="component" value="Unassembled WGS sequence"/>
</dbReference>
<feature type="chain" id="PRO_5012605894" description="DsrE/DsrF-like family protein" evidence="1">
    <location>
        <begin position="27"/>
        <end position="148"/>
    </location>
</feature>
<proteinExistence type="predicted"/>
<dbReference type="EMBL" id="OBEL01000010">
    <property type="protein sequence ID" value="SNZ21641.1"/>
    <property type="molecule type" value="Genomic_DNA"/>
</dbReference>
<dbReference type="OrthoDB" id="7361822at2"/>
<feature type="signal peptide" evidence="1">
    <location>
        <begin position="1"/>
        <end position="26"/>
    </location>
</feature>
<dbReference type="SUPFAM" id="SSF75169">
    <property type="entry name" value="DsrEFH-like"/>
    <property type="match status" value="1"/>
</dbReference>
<dbReference type="InterPro" id="IPR027396">
    <property type="entry name" value="DsrEFH-like"/>
</dbReference>
<evidence type="ECO:0000256" key="1">
    <source>
        <dbReference type="SAM" id="SignalP"/>
    </source>
</evidence>
<evidence type="ECO:0008006" key="4">
    <source>
        <dbReference type="Google" id="ProtNLM"/>
    </source>
</evidence>
<name>A0A285PNZ3_9HYPH</name>
<evidence type="ECO:0000313" key="3">
    <source>
        <dbReference type="Proteomes" id="UP000219439"/>
    </source>
</evidence>